<dbReference type="EMBL" id="KB870807">
    <property type="protein sequence ID" value="EOA29565.1"/>
    <property type="molecule type" value="Genomic_DNA"/>
</dbReference>
<evidence type="ECO:0000313" key="2">
    <source>
        <dbReference type="EMBL" id="EOA29565.1"/>
    </source>
</evidence>
<protein>
    <submittedName>
        <fullName evidence="2">Uncharacterized protein</fullName>
    </submittedName>
</protein>
<reference evidence="3" key="1">
    <citation type="journal article" date="2013" name="Nat. Genet.">
        <title>The Capsella rubella genome and the genomic consequences of rapid mating system evolution.</title>
        <authorList>
            <person name="Slotte T."/>
            <person name="Hazzouri K.M."/>
            <person name="Agren J.A."/>
            <person name="Koenig D."/>
            <person name="Maumus F."/>
            <person name="Guo Y.L."/>
            <person name="Steige K."/>
            <person name="Platts A.E."/>
            <person name="Escobar J.S."/>
            <person name="Newman L.K."/>
            <person name="Wang W."/>
            <person name="Mandakova T."/>
            <person name="Vello E."/>
            <person name="Smith L.M."/>
            <person name="Henz S.R."/>
            <person name="Steffen J."/>
            <person name="Takuno S."/>
            <person name="Brandvain Y."/>
            <person name="Coop G."/>
            <person name="Andolfatto P."/>
            <person name="Hu T.T."/>
            <person name="Blanchette M."/>
            <person name="Clark R.M."/>
            <person name="Quesneville H."/>
            <person name="Nordborg M."/>
            <person name="Gaut B.S."/>
            <person name="Lysak M.A."/>
            <person name="Jenkins J."/>
            <person name="Grimwood J."/>
            <person name="Chapman J."/>
            <person name="Prochnik S."/>
            <person name="Shu S."/>
            <person name="Rokhsar D."/>
            <person name="Schmutz J."/>
            <person name="Weigel D."/>
            <person name="Wright S.I."/>
        </authorList>
    </citation>
    <scope>NUCLEOTIDE SEQUENCE [LARGE SCALE GENOMIC DNA]</scope>
    <source>
        <strain evidence="3">cv. Monte Gargano</strain>
    </source>
</reference>
<organism evidence="2 3">
    <name type="scientific">Capsella rubella</name>
    <dbReference type="NCBI Taxonomy" id="81985"/>
    <lineage>
        <taxon>Eukaryota</taxon>
        <taxon>Viridiplantae</taxon>
        <taxon>Streptophyta</taxon>
        <taxon>Embryophyta</taxon>
        <taxon>Tracheophyta</taxon>
        <taxon>Spermatophyta</taxon>
        <taxon>Magnoliopsida</taxon>
        <taxon>eudicotyledons</taxon>
        <taxon>Gunneridae</taxon>
        <taxon>Pentapetalae</taxon>
        <taxon>rosids</taxon>
        <taxon>malvids</taxon>
        <taxon>Brassicales</taxon>
        <taxon>Brassicaceae</taxon>
        <taxon>Camelineae</taxon>
        <taxon>Capsella</taxon>
    </lineage>
</organism>
<feature type="non-terminal residue" evidence="2">
    <location>
        <position position="51"/>
    </location>
</feature>
<name>R0HVZ6_9BRAS</name>
<dbReference type="Proteomes" id="UP000029121">
    <property type="component" value="Unassembled WGS sequence"/>
</dbReference>
<feature type="region of interest" description="Disordered" evidence="1">
    <location>
        <begin position="1"/>
        <end position="24"/>
    </location>
</feature>
<dbReference type="AlphaFoldDB" id="R0HVZ6"/>
<proteinExistence type="predicted"/>
<evidence type="ECO:0000256" key="1">
    <source>
        <dbReference type="SAM" id="MobiDB-lite"/>
    </source>
</evidence>
<feature type="compositionally biased region" description="Basic and acidic residues" evidence="1">
    <location>
        <begin position="12"/>
        <end position="22"/>
    </location>
</feature>
<dbReference type="eggNOG" id="KOG1347">
    <property type="taxonomic scope" value="Eukaryota"/>
</dbReference>
<accession>R0HVZ6</accession>
<keyword evidence="3" id="KW-1185">Reference proteome</keyword>
<sequence>MADPMTSSPLLLDHEGVEDEKGRRSRSVTWVQKVIDVEEVLFRKFKICKIS</sequence>
<gene>
    <name evidence="2" type="ORF">CARUB_v10016108mg</name>
</gene>
<evidence type="ECO:0000313" key="3">
    <source>
        <dbReference type="Proteomes" id="UP000029121"/>
    </source>
</evidence>